<dbReference type="InterPro" id="IPR017920">
    <property type="entry name" value="COMM"/>
</dbReference>
<organism evidence="2 3">
    <name type="scientific">Halocaridina rubra</name>
    <name type="common">Hawaiian red shrimp</name>
    <dbReference type="NCBI Taxonomy" id="373956"/>
    <lineage>
        <taxon>Eukaryota</taxon>
        <taxon>Metazoa</taxon>
        <taxon>Ecdysozoa</taxon>
        <taxon>Arthropoda</taxon>
        <taxon>Crustacea</taxon>
        <taxon>Multicrustacea</taxon>
        <taxon>Malacostraca</taxon>
        <taxon>Eumalacostraca</taxon>
        <taxon>Eucarida</taxon>
        <taxon>Decapoda</taxon>
        <taxon>Pleocyemata</taxon>
        <taxon>Caridea</taxon>
        <taxon>Atyoidea</taxon>
        <taxon>Atyidae</taxon>
        <taxon>Halocaridina</taxon>
    </lineage>
</organism>
<dbReference type="PROSITE" id="PS51269">
    <property type="entry name" value="COMM"/>
    <property type="match status" value="1"/>
</dbReference>
<dbReference type="EMBL" id="JAXCGZ010018099">
    <property type="protein sequence ID" value="KAK7067539.1"/>
    <property type="molecule type" value="Genomic_DNA"/>
</dbReference>
<dbReference type="Pfam" id="PF07258">
    <property type="entry name" value="COMM_domain"/>
    <property type="match status" value="1"/>
</dbReference>
<dbReference type="AlphaFoldDB" id="A0AAN8ZY00"/>
<feature type="domain" description="COMM" evidence="1">
    <location>
        <begin position="101"/>
        <end position="169"/>
    </location>
</feature>
<evidence type="ECO:0000313" key="2">
    <source>
        <dbReference type="EMBL" id="KAK7067539.1"/>
    </source>
</evidence>
<reference evidence="2 3" key="1">
    <citation type="submission" date="2023-11" db="EMBL/GenBank/DDBJ databases">
        <title>Halocaridina rubra genome assembly.</title>
        <authorList>
            <person name="Smith C."/>
        </authorList>
    </citation>
    <scope>NUCLEOTIDE SEQUENCE [LARGE SCALE GENOMIC DNA]</scope>
    <source>
        <strain evidence="2">EP-1</strain>
        <tissue evidence="2">Whole</tissue>
    </source>
</reference>
<accession>A0AAN8ZY00</accession>
<dbReference type="GO" id="GO:0033209">
    <property type="term" value="P:tumor necrosis factor-mediated signaling pathway"/>
    <property type="evidence" value="ECO:0007669"/>
    <property type="project" value="TreeGrafter"/>
</dbReference>
<protein>
    <submittedName>
        <fullName evidence="2">COMM domain</fullName>
    </submittedName>
</protein>
<name>A0AAN8ZY00_HALRR</name>
<evidence type="ECO:0000313" key="3">
    <source>
        <dbReference type="Proteomes" id="UP001381693"/>
    </source>
</evidence>
<sequence length="171" mass="19613">MDFITVFNTTLKLLERENRKTEKSSMIYYVDAKKNAKLADAESLCTLLESIIQENTTKEDLQTALSSHGLQKEHVSLLVSQLERLKELVAKRRSCFDSREEVIDLQWKFGVVAGSSVGEETGRTFVQVKLLSRSPNGATSSRHIEMSLEKFYDFLHQLEKAKASLEYIRYM</sequence>
<evidence type="ECO:0000259" key="1">
    <source>
        <dbReference type="PROSITE" id="PS51269"/>
    </source>
</evidence>
<keyword evidence="3" id="KW-1185">Reference proteome</keyword>
<dbReference type="Proteomes" id="UP001381693">
    <property type="component" value="Unassembled WGS sequence"/>
</dbReference>
<dbReference type="GO" id="GO:0045892">
    <property type="term" value="P:negative regulation of DNA-templated transcription"/>
    <property type="evidence" value="ECO:0007669"/>
    <property type="project" value="TreeGrafter"/>
</dbReference>
<dbReference type="PANTHER" id="PTHR16231:SF2">
    <property type="entry name" value="COMM DOMAIN-CONTAINING PROTEIN 7"/>
    <property type="match status" value="1"/>
</dbReference>
<comment type="caution">
    <text evidence="2">The sequence shown here is derived from an EMBL/GenBank/DDBJ whole genome shotgun (WGS) entry which is preliminary data.</text>
</comment>
<dbReference type="PANTHER" id="PTHR16231">
    <property type="entry name" value="COMM DOMAIN-CONTAINING PROTEIN 4-8 FAMILY MEMBER"/>
    <property type="match status" value="1"/>
</dbReference>
<dbReference type="InterPro" id="IPR047155">
    <property type="entry name" value="COMMD4/6/7/8"/>
</dbReference>
<proteinExistence type="predicted"/>
<gene>
    <name evidence="2" type="primary">commd7</name>
    <name evidence="2" type="ORF">SK128_028278</name>
</gene>
<dbReference type="GO" id="GO:0051059">
    <property type="term" value="F:NF-kappaB binding"/>
    <property type="evidence" value="ECO:0007669"/>
    <property type="project" value="TreeGrafter"/>
</dbReference>